<organism evidence="1">
    <name type="scientific">Lepeophtheirus salmonis</name>
    <name type="common">Salmon louse</name>
    <name type="synonym">Caligus salmonis</name>
    <dbReference type="NCBI Taxonomy" id="72036"/>
    <lineage>
        <taxon>Eukaryota</taxon>
        <taxon>Metazoa</taxon>
        <taxon>Ecdysozoa</taxon>
        <taxon>Arthropoda</taxon>
        <taxon>Crustacea</taxon>
        <taxon>Multicrustacea</taxon>
        <taxon>Hexanauplia</taxon>
        <taxon>Copepoda</taxon>
        <taxon>Siphonostomatoida</taxon>
        <taxon>Caligidae</taxon>
        <taxon>Lepeophtheirus</taxon>
    </lineage>
</organism>
<dbReference type="EMBL" id="HACA01021035">
    <property type="protein sequence ID" value="CDW38396.1"/>
    <property type="molecule type" value="Transcribed_RNA"/>
</dbReference>
<dbReference type="AlphaFoldDB" id="A0A0K2UL60"/>
<name>A0A0K2UL60_LEPSM</name>
<reference evidence="1" key="1">
    <citation type="submission" date="2014-05" db="EMBL/GenBank/DDBJ databases">
        <authorList>
            <person name="Chronopoulou M."/>
        </authorList>
    </citation>
    <scope>NUCLEOTIDE SEQUENCE</scope>
    <source>
        <tissue evidence="1">Whole organism</tissue>
    </source>
</reference>
<protein>
    <submittedName>
        <fullName evidence="1">Uncharacterized protein</fullName>
    </submittedName>
</protein>
<sequence>MKHILNQRGLNYHFQNFSSLCTNSESIEHDVDQEIQSESIQSFVRFFLS</sequence>
<evidence type="ECO:0000313" key="1">
    <source>
        <dbReference type="EMBL" id="CDW38396.1"/>
    </source>
</evidence>
<proteinExistence type="predicted"/>
<accession>A0A0K2UL60</accession>